<dbReference type="Proteomes" id="UP000019486">
    <property type="component" value="Unassembled WGS sequence"/>
</dbReference>
<dbReference type="RefSeq" id="WP_051513670.1">
    <property type="nucleotide sequence ID" value="NZ_AVFL01000039.1"/>
</dbReference>
<keyword evidence="4" id="KW-1185">Reference proteome</keyword>
<dbReference type="AlphaFoldDB" id="W9GYT8"/>
<comment type="caution">
    <text evidence="3">The sequence shown here is derived from an EMBL/GenBank/DDBJ whole genome shotgun (WGS) entry which is preliminary data.</text>
</comment>
<reference evidence="3 4" key="1">
    <citation type="submission" date="2013-08" db="EMBL/GenBank/DDBJ databases">
        <title>The genome sequence of Skermanella stibiiresistens.</title>
        <authorList>
            <person name="Zhu W."/>
            <person name="Wang G."/>
        </authorList>
    </citation>
    <scope>NUCLEOTIDE SEQUENCE [LARGE SCALE GENOMIC DNA]</scope>
    <source>
        <strain evidence="3 4">SB22</strain>
    </source>
</reference>
<keyword evidence="1" id="KW-1133">Transmembrane helix</keyword>
<dbReference type="EMBL" id="AVFL01000039">
    <property type="protein sequence ID" value="EWY36618.1"/>
    <property type="molecule type" value="Genomic_DNA"/>
</dbReference>
<dbReference type="Pfam" id="PF07811">
    <property type="entry name" value="TadE"/>
    <property type="match status" value="1"/>
</dbReference>
<dbReference type="PATRIC" id="fig|1385369.3.peg.6367"/>
<gene>
    <name evidence="3" type="ORF">N825_09865</name>
</gene>
<keyword evidence="1" id="KW-0472">Membrane</keyword>
<dbReference type="OrthoDB" id="7306064at2"/>
<dbReference type="STRING" id="1385369.N825_09865"/>
<feature type="domain" description="TadE-like" evidence="2">
    <location>
        <begin position="14"/>
        <end position="56"/>
    </location>
</feature>
<protein>
    <recommendedName>
        <fullName evidence="2">TadE-like domain-containing protein</fullName>
    </recommendedName>
</protein>
<evidence type="ECO:0000256" key="1">
    <source>
        <dbReference type="SAM" id="Phobius"/>
    </source>
</evidence>
<proteinExistence type="predicted"/>
<evidence type="ECO:0000259" key="2">
    <source>
        <dbReference type="Pfam" id="PF07811"/>
    </source>
</evidence>
<sequence>MRSGGPKGWLSRRGTTALEFALLSPLLVLLIIATVEFGYGLTVQNVLELAARKASRTGVTGSPPPDGVTREQMLRDLVVDTGMGLINPSRLTVVMTAYDGFSSIGHPEPCIDANNNGVCDRGEAFTDVNGNGRWDADQGASNAGAGGQVVIYTLTYTDAPLTGMIAGLVAKSPLTYSARVVVRNEPFRS</sequence>
<evidence type="ECO:0000313" key="3">
    <source>
        <dbReference type="EMBL" id="EWY36618.1"/>
    </source>
</evidence>
<name>W9GYT8_9PROT</name>
<organism evidence="3 4">
    <name type="scientific">Skermanella stibiiresistens SB22</name>
    <dbReference type="NCBI Taxonomy" id="1385369"/>
    <lineage>
        <taxon>Bacteria</taxon>
        <taxon>Pseudomonadati</taxon>
        <taxon>Pseudomonadota</taxon>
        <taxon>Alphaproteobacteria</taxon>
        <taxon>Rhodospirillales</taxon>
        <taxon>Azospirillaceae</taxon>
        <taxon>Skermanella</taxon>
    </lineage>
</organism>
<keyword evidence="1" id="KW-0812">Transmembrane</keyword>
<accession>W9GYT8</accession>
<evidence type="ECO:0000313" key="4">
    <source>
        <dbReference type="Proteomes" id="UP000019486"/>
    </source>
</evidence>
<dbReference type="InterPro" id="IPR012495">
    <property type="entry name" value="TadE-like_dom"/>
</dbReference>
<feature type="transmembrane region" description="Helical" evidence="1">
    <location>
        <begin position="20"/>
        <end position="41"/>
    </location>
</feature>